<dbReference type="Proteomes" id="UP000008544">
    <property type="component" value="Chromosome"/>
</dbReference>
<dbReference type="RefSeq" id="WP_012301790.1">
    <property type="nucleotide sequence ID" value="NC_010424.1"/>
</dbReference>
<dbReference type="PROSITE" id="PS51257">
    <property type="entry name" value="PROKAR_LIPOPROTEIN"/>
    <property type="match status" value="1"/>
</dbReference>
<evidence type="ECO:0000313" key="7">
    <source>
        <dbReference type="Proteomes" id="UP000008544"/>
    </source>
</evidence>
<dbReference type="AlphaFoldDB" id="B1I2N9"/>
<dbReference type="InterPro" id="IPR028082">
    <property type="entry name" value="Peripla_BP_I"/>
</dbReference>
<dbReference type="PANTHER" id="PTHR30483:SF38">
    <property type="entry name" value="BLR7848 PROTEIN"/>
    <property type="match status" value="1"/>
</dbReference>
<comment type="similarity">
    <text evidence="1">Belongs to the leucine-binding protein family.</text>
</comment>
<dbReference type="KEGG" id="dau:Daud_0668"/>
<evidence type="ECO:0000256" key="3">
    <source>
        <dbReference type="ARBA" id="ARBA00022729"/>
    </source>
</evidence>
<dbReference type="PRINTS" id="PR00337">
    <property type="entry name" value="LEUILEVALBP"/>
</dbReference>
<evidence type="ECO:0000256" key="1">
    <source>
        <dbReference type="ARBA" id="ARBA00010062"/>
    </source>
</evidence>
<dbReference type="EMBL" id="CP000860">
    <property type="protein sequence ID" value="ACA59202.1"/>
    <property type="molecule type" value="Genomic_DNA"/>
</dbReference>
<organism evidence="6 7">
    <name type="scientific">Desulforudis audaxviator (strain MP104C)</name>
    <dbReference type="NCBI Taxonomy" id="477974"/>
    <lineage>
        <taxon>Bacteria</taxon>
        <taxon>Bacillati</taxon>
        <taxon>Bacillota</taxon>
        <taxon>Clostridia</taxon>
        <taxon>Thermoanaerobacterales</taxon>
        <taxon>Candidatus Desulforudaceae</taxon>
        <taxon>Candidatus Desulforudis</taxon>
    </lineage>
</organism>
<gene>
    <name evidence="6" type="ordered locus">Daud_0668</name>
</gene>
<evidence type="ECO:0000256" key="2">
    <source>
        <dbReference type="ARBA" id="ARBA00022448"/>
    </source>
</evidence>
<dbReference type="Gene3D" id="3.40.50.2300">
    <property type="match status" value="2"/>
</dbReference>
<name>B1I2N9_DESAP</name>
<dbReference type="GO" id="GO:0006865">
    <property type="term" value="P:amino acid transport"/>
    <property type="evidence" value="ECO:0007669"/>
    <property type="project" value="UniProtKB-KW"/>
</dbReference>
<keyword evidence="3" id="KW-0732">Signal</keyword>
<reference evidence="7" key="1">
    <citation type="submission" date="2007-10" db="EMBL/GenBank/DDBJ databases">
        <title>Complete sequence of chromosome of Desulforudis audaxviator MP104C.</title>
        <authorList>
            <person name="Copeland A."/>
            <person name="Lucas S."/>
            <person name="Lapidus A."/>
            <person name="Barry K."/>
            <person name="Glavina del Rio T."/>
            <person name="Dalin E."/>
            <person name="Tice H."/>
            <person name="Bruce D."/>
            <person name="Pitluck S."/>
            <person name="Lowry S.R."/>
            <person name="Larimer F."/>
            <person name="Land M.L."/>
            <person name="Hauser L."/>
            <person name="Kyrpides N."/>
            <person name="Ivanova N.N."/>
            <person name="Richardson P."/>
        </authorList>
    </citation>
    <scope>NUCLEOTIDE SEQUENCE [LARGE SCALE GENOMIC DNA]</scope>
    <source>
        <strain evidence="7">MP104C</strain>
    </source>
</reference>
<keyword evidence="2" id="KW-0813">Transport</keyword>
<keyword evidence="7" id="KW-1185">Reference proteome</keyword>
<sequence length="392" mass="41540">MRSWSRIFPVWIVAVALAFFIAGCGGQSGAPEKVEPYKIGAVIEVSGPAASLGVPQKNTLEMLAADLNARGGINGHPVQLIILDNKTNETEAVLAAKRLIDQDKVLVILGGSTSGTSLAMVDTVQKSRVPMISLAASAKIVEPVADRHWVFKTAQSDILVANKIAAYLKSKGITDVAFMSMNNAFGDSGRGSFMTAAAAHGLKVVVDERFEVDDKDMTMQLTKVKGSSAQALVVWAIPPSASIVTKNFRDLKMAIPLIHTHGVGNQTFLDLAGGAADGIIAPMGKLLVAEQLPDTDPQKALLLEYLQAYQAKYGERPSTFGGHGWDAFQLAVKAIETAGADRAAIRDALENITGFVGISGVFNMSAQDHNGLGEDSMVLVEVTDGKWSLLNP</sequence>
<evidence type="ECO:0000259" key="5">
    <source>
        <dbReference type="Pfam" id="PF13458"/>
    </source>
</evidence>
<dbReference type="Pfam" id="PF13458">
    <property type="entry name" value="Peripla_BP_6"/>
    <property type="match status" value="1"/>
</dbReference>
<dbReference type="SUPFAM" id="SSF53822">
    <property type="entry name" value="Periplasmic binding protein-like I"/>
    <property type="match status" value="1"/>
</dbReference>
<dbReference type="PANTHER" id="PTHR30483">
    <property type="entry name" value="LEUCINE-SPECIFIC-BINDING PROTEIN"/>
    <property type="match status" value="1"/>
</dbReference>
<keyword evidence="4" id="KW-0029">Amino-acid transport</keyword>
<keyword evidence="6" id="KW-0675">Receptor</keyword>
<dbReference type="CDD" id="cd06333">
    <property type="entry name" value="PBP1_ABC_RPA1789-like"/>
    <property type="match status" value="1"/>
</dbReference>
<accession>B1I2N9</accession>
<dbReference type="InterPro" id="IPR051010">
    <property type="entry name" value="BCAA_transport"/>
</dbReference>
<feature type="domain" description="Leucine-binding protein" evidence="5">
    <location>
        <begin position="36"/>
        <end position="385"/>
    </location>
</feature>
<reference evidence="6 7" key="2">
    <citation type="journal article" date="2008" name="Science">
        <title>Environmental genomics reveals a single-species ecosystem deep within Earth.</title>
        <authorList>
            <person name="Chivian D."/>
            <person name="Brodie E.L."/>
            <person name="Alm E.J."/>
            <person name="Culley D.E."/>
            <person name="Dehal P.S."/>
            <person name="Desantis T.Z."/>
            <person name="Gihring T.M."/>
            <person name="Lapidus A."/>
            <person name="Lin L.H."/>
            <person name="Lowry S.R."/>
            <person name="Moser D.P."/>
            <person name="Richardson P.M."/>
            <person name="Southam G."/>
            <person name="Wanger G."/>
            <person name="Pratt L.M."/>
            <person name="Andersen G.L."/>
            <person name="Hazen T.C."/>
            <person name="Brockman F.J."/>
            <person name="Arkin A.P."/>
            <person name="Onstott T.C."/>
        </authorList>
    </citation>
    <scope>NUCLEOTIDE SEQUENCE [LARGE SCALE GENOMIC DNA]</scope>
    <source>
        <strain evidence="6 7">MP104C</strain>
    </source>
</reference>
<protein>
    <submittedName>
        <fullName evidence="6">Extracellular ligand-binding receptor</fullName>
    </submittedName>
</protein>
<dbReference type="InterPro" id="IPR028081">
    <property type="entry name" value="Leu-bd"/>
</dbReference>
<evidence type="ECO:0000256" key="4">
    <source>
        <dbReference type="ARBA" id="ARBA00022970"/>
    </source>
</evidence>
<dbReference type="STRING" id="477974.Daud_0668"/>
<proteinExistence type="inferred from homology"/>
<dbReference type="eggNOG" id="COG0683">
    <property type="taxonomic scope" value="Bacteria"/>
</dbReference>
<dbReference type="OrthoDB" id="9783240at2"/>
<dbReference type="HOGENOM" id="CLU_027128_0_1_9"/>
<evidence type="ECO:0000313" key="6">
    <source>
        <dbReference type="EMBL" id="ACA59202.1"/>
    </source>
</evidence>
<dbReference type="InterPro" id="IPR000709">
    <property type="entry name" value="Leu_Ile_Val-bd"/>
</dbReference>